<comment type="caution">
    <text evidence="8">The sequence shown here is derived from an EMBL/GenBank/DDBJ whole genome shotgun (WGS) entry which is preliminary data.</text>
</comment>
<evidence type="ECO:0000256" key="5">
    <source>
        <dbReference type="ARBA" id="ARBA00023027"/>
    </source>
</evidence>
<proteinExistence type="inferred from homology"/>
<dbReference type="SUPFAM" id="SSF55347">
    <property type="entry name" value="Glyceraldehyde-3-phosphate dehydrogenase-like, C-terminal domain"/>
    <property type="match status" value="1"/>
</dbReference>
<keyword evidence="6" id="KW-0324">Glycolysis</keyword>
<dbReference type="InterPro" id="IPR036291">
    <property type="entry name" value="NAD(P)-bd_dom_sf"/>
</dbReference>
<dbReference type="SUPFAM" id="SSF51735">
    <property type="entry name" value="NAD(P)-binding Rossmann-fold domains"/>
    <property type="match status" value="1"/>
</dbReference>
<evidence type="ECO:0000256" key="3">
    <source>
        <dbReference type="ARBA" id="ARBA00013119"/>
    </source>
</evidence>
<feature type="domain" description="Glyceraldehyde 3-phosphate dehydrogenase catalytic" evidence="7">
    <location>
        <begin position="30"/>
        <end position="91"/>
    </location>
</feature>
<evidence type="ECO:0000313" key="8">
    <source>
        <dbReference type="EMBL" id="KAL3622657.1"/>
    </source>
</evidence>
<dbReference type="Proteomes" id="UP001632038">
    <property type="component" value="Unassembled WGS sequence"/>
</dbReference>
<reference evidence="9" key="1">
    <citation type="journal article" date="2024" name="IScience">
        <title>Strigolactones Initiate the Formation of Haustorium-like Structures in Castilleja.</title>
        <authorList>
            <person name="Buerger M."/>
            <person name="Peterson D."/>
            <person name="Chory J."/>
        </authorList>
    </citation>
    <scope>NUCLEOTIDE SEQUENCE [LARGE SCALE GENOMIC DNA]</scope>
</reference>
<dbReference type="InterPro" id="IPR020831">
    <property type="entry name" value="GlycerAld/Erythrose_P_DH"/>
</dbReference>
<comment type="pathway">
    <text evidence="1">Carbohydrate degradation; glycolysis; pyruvate from D-glyceraldehyde 3-phosphate: step 1/5.</text>
</comment>
<evidence type="ECO:0000259" key="7">
    <source>
        <dbReference type="Pfam" id="PF02800"/>
    </source>
</evidence>
<dbReference type="Gene3D" id="3.30.360.10">
    <property type="entry name" value="Dihydrodipicolinate Reductase, domain 2"/>
    <property type="match status" value="1"/>
</dbReference>
<comment type="similarity">
    <text evidence="2">Belongs to the glyceraldehyde-3-phosphate dehydrogenase family.</text>
</comment>
<evidence type="ECO:0000256" key="2">
    <source>
        <dbReference type="ARBA" id="ARBA00007406"/>
    </source>
</evidence>
<evidence type="ECO:0000256" key="1">
    <source>
        <dbReference type="ARBA" id="ARBA00004869"/>
    </source>
</evidence>
<dbReference type="InterPro" id="IPR020829">
    <property type="entry name" value="GlycerAld_3-P_DH_cat"/>
</dbReference>
<dbReference type="PANTHER" id="PTHR10836:SF112">
    <property type="entry name" value="GLYCERALDEHYDE-3-PHOSPHATE DEHYDROGENASE GAPC1, CYTOSOLIC-RELATED"/>
    <property type="match status" value="1"/>
</dbReference>
<name>A0ABD3BZF5_9LAMI</name>
<sequence>MTNPEEIPWGKAGADYVVESTGVLTDKDKAATHLKKPVDGPSSKDWRGVRAALFNIISSITGAAKIVAKVLPALNGKLTGMPFRVAIVDVSPKLPSSDRSSIFYAKAGIALSKNFAKLVSCYEWDYR</sequence>
<dbReference type="EMBL" id="JAVIJP010000059">
    <property type="protein sequence ID" value="KAL3622657.1"/>
    <property type="molecule type" value="Genomic_DNA"/>
</dbReference>
<keyword evidence="9" id="KW-1185">Reference proteome</keyword>
<dbReference type="AlphaFoldDB" id="A0ABD3BZF5"/>
<organism evidence="8 9">
    <name type="scientific">Castilleja foliolosa</name>
    <dbReference type="NCBI Taxonomy" id="1961234"/>
    <lineage>
        <taxon>Eukaryota</taxon>
        <taxon>Viridiplantae</taxon>
        <taxon>Streptophyta</taxon>
        <taxon>Embryophyta</taxon>
        <taxon>Tracheophyta</taxon>
        <taxon>Spermatophyta</taxon>
        <taxon>Magnoliopsida</taxon>
        <taxon>eudicotyledons</taxon>
        <taxon>Gunneridae</taxon>
        <taxon>Pentapetalae</taxon>
        <taxon>asterids</taxon>
        <taxon>lamiids</taxon>
        <taxon>Lamiales</taxon>
        <taxon>Orobanchaceae</taxon>
        <taxon>Pedicularideae</taxon>
        <taxon>Castillejinae</taxon>
        <taxon>Castilleja</taxon>
    </lineage>
</organism>
<dbReference type="Pfam" id="PF02800">
    <property type="entry name" value="Gp_dh_C"/>
    <property type="match status" value="1"/>
</dbReference>
<keyword evidence="4" id="KW-0560">Oxidoreductase</keyword>
<gene>
    <name evidence="8" type="ORF">CASFOL_033474</name>
</gene>
<evidence type="ECO:0000256" key="4">
    <source>
        <dbReference type="ARBA" id="ARBA00023002"/>
    </source>
</evidence>
<accession>A0ABD3BZF5</accession>
<protein>
    <recommendedName>
        <fullName evidence="3">glyceraldehyde-3-phosphate dehydrogenase (phosphorylating)</fullName>
        <ecNumber evidence="3">1.2.1.12</ecNumber>
    </recommendedName>
</protein>
<dbReference type="PANTHER" id="PTHR10836">
    <property type="entry name" value="GLYCERALDEHYDE 3-PHOSPHATE DEHYDROGENASE"/>
    <property type="match status" value="1"/>
</dbReference>
<dbReference type="GO" id="GO:0004365">
    <property type="term" value="F:glyceraldehyde-3-phosphate dehydrogenase (NAD+) (phosphorylating) activity"/>
    <property type="evidence" value="ECO:0007669"/>
    <property type="project" value="UniProtKB-EC"/>
</dbReference>
<dbReference type="EC" id="1.2.1.12" evidence="3"/>
<keyword evidence="5" id="KW-0520">NAD</keyword>
<evidence type="ECO:0000256" key="6">
    <source>
        <dbReference type="ARBA" id="ARBA00023152"/>
    </source>
</evidence>
<evidence type="ECO:0000313" key="9">
    <source>
        <dbReference type="Proteomes" id="UP001632038"/>
    </source>
</evidence>
<dbReference type="GO" id="GO:0006096">
    <property type="term" value="P:glycolytic process"/>
    <property type="evidence" value="ECO:0007669"/>
    <property type="project" value="UniProtKB-KW"/>
</dbReference>